<accession>A0A0M9UCW7</accession>
<reference evidence="4" key="3">
    <citation type="submission" date="2015-08" db="EMBL/GenBank/DDBJ databases">
        <title>Draft Genome Sequence of a Heterotrophic Facultative Anaerobic Bacterium Ardenticatena maritima Strain 110S.</title>
        <authorList>
            <person name="Kawaichi S."/>
            <person name="Yoshida T."/>
            <person name="Sako Y."/>
            <person name="Nakamura R."/>
        </authorList>
    </citation>
    <scope>NUCLEOTIDE SEQUENCE [LARGE SCALE GENOMIC DNA]</scope>
    <source>
        <strain evidence="4">110S</strain>
    </source>
</reference>
<dbReference type="Proteomes" id="UP000037784">
    <property type="component" value="Unassembled WGS sequence"/>
</dbReference>
<sequence>MYQRRKRFAWMRGCAYWTIGMTVPFYCTAILVLQWDEWFSPLLSRLMPRLLEIVLTPAGLITIAIFMLILLTEPFHGGVSTSAQVGMQLLDPVGCLVVLLLLTILAIVLIALL</sequence>
<proteinExistence type="predicted"/>
<dbReference type="AlphaFoldDB" id="A0A0M9UCW7"/>
<keyword evidence="1" id="KW-0472">Membrane</keyword>
<protein>
    <submittedName>
        <fullName evidence="2">Uncharacterized protein</fullName>
    </submittedName>
</protein>
<keyword evidence="4" id="KW-1185">Reference proteome</keyword>
<gene>
    <name evidence="2" type="ORF">ARMA_1801</name>
    <name evidence="3" type="ORF">SE16_03820</name>
</gene>
<organism evidence="2 4">
    <name type="scientific">Ardenticatena maritima</name>
    <dbReference type="NCBI Taxonomy" id="872965"/>
    <lineage>
        <taxon>Bacteria</taxon>
        <taxon>Bacillati</taxon>
        <taxon>Chloroflexota</taxon>
        <taxon>Ardenticatenia</taxon>
        <taxon>Ardenticatenales</taxon>
        <taxon>Ardenticatenaceae</taxon>
        <taxon>Ardenticatena</taxon>
    </lineage>
</organism>
<keyword evidence="1" id="KW-0812">Transmembrane</keyword>
<dbReference type="RefSeq" id="WP_054493217.1">
    <property type="nucleotide sequence ID" value="NZ_BBZA01000138.1"/>
</dbReference>
<feature type="transmembrane region" description="Helical" evidence="1">
    <location>
        <begin position="53"/>
        <end position="72"/>
    </location>
</feature>
<dbReference type="EMBL" id="BBZA01000138">
    <property type="protein sequence ID" value="GAP63378.1"/>
    <property type="molecule type" value="Genomic_DNA"/>
</dbReference>
<evidence type="ECO:0000313" key="2">
    <source>
        <dbReference type="EMBL" id="GAP63378.1"/>
    </source>
</evidence>
<comment type="caution">
    <text evidence="2">The sequence shown here is derived from an EMBL/GenBank/DDBJ whole genome shotgun (WGS) entry which is preliminary data.</text>
</comment>
<evidence type="ECO:0000313" key="3">
    <source>
        <dbReference type="EMBL" id="KPL89555.1"/>
    </source>
</evidence>
<feature type="transmembrane region" description="Helical" evidence="1">
    <location>
        <begin position="14"/>
        <end position="33"/>
    </location>
</feature>
<keyword evidence="1" id="KW-1133">Transmembrane helix</keyword>
<evidence type="ECO:0000313" key="4">
    <source>
        <dbReference type="Proteomes" id="UP000037784"/>
    </source>
</evidence>
<reference evidence="3 5" key="2">
    <citation type="submission" date="2015-07" db="EMBL/GenBank/DDBJ databases">
        <title>Whole genome sequence of Ardenticatena maritima DSM 23922.</title>
        <authorList>
            <person name="Hemp J."/>
            <person name="Ward L.M."/>
            <person name="Pace L.A."/>
            <person name="Fischer W.W."/>
        </authorList>
    </citation>
    <scope>NUCLEOTIDE SEQUENCE [LARGE SCALE GENOMIC DNA]</scope>
    <source>
        <strain evidence="3 5">110S</strain>
    </source>
</reference>
<dbReference type="Proteomes" id="UP000050502">
    <property type="component" value="Unassembled WGS sequence"/>
</dbReference>
<name>A0A0M9UCW7_9CHLR</name>
<reference evidence="2 4" key="1">
    <citation type="journal article" date="2015" name="Genome Announc.">
        <title>Draft Genome Sequence of a Heterotrophic Facultative Anaerobic Thermophilic Bacterium, Ardenticatena maritima Strain 110ST.</title>
        <authorList>
            <person name="Kawaichi S."/>
            <person name="Yoshida T."/>
            <person name="Sako Y."/>
            <person name="Nakamura R."/>
        </authorList>
    </citation>
    <scope>NUCLEOTIDE SEQUENCE [LARGE SCALE GENOMIC DNA]</scope>
    <source>
        <strain evidence="2 4">110S</strain>
    </source>
</reference>
<dbReference type="EMBL" id="LGKN01000003">
    <property type="protein sequence ID" value="KPL89555.1"/>
    <property type="molecule type" value="Genomic_DNA"/>
</dbReference>
<evidence type="ECO:0000256" key="1">
    <source>
        <dbReference type="SAM" id="Phobius"/>
    </source>
</evidence>
<feature type="transmembrane region" description="Helical" evidence="1">
    <location>
        <begin position="93"/>
        <end position="112"/>
    </location>
</feature>
<dbReference type="InParanoid" id="A0A0M9UCW7"/>
<evidence type="ECO:0000313" key="5">
    <source>
        <dbReference type="Proteomes" id="UP000050502"/>
    </source>
</evidence>